<dbReference type="EMBL" id="OY731403">
    <property type="protein sequence ID" value="CAJ1961179.1"/>
    <property type="molecule type" value="Genomic_DNA"/>
</dbReference>
<evidence type="ECO:0000313" key="8">
    <source>
        <dbReference type="EMBL" id="CAJ1961179.1"/>
    </source>
</evidence>
<keyword evidence="3 5" id="KW-0804">Transcription</keyword>
<protein>
    <recommendedName>
        <fullName evidence="5">AT-hook motif nuclear-localized protein</fullName>
    </recommendedName>
</protein>
<dbReference type="Gene3D" id="3.30.1330.80">
    <property type="entry name" value="Hypothetical protein, similar to alpha- acetolactate decarboxylase, domain 2"/>
    <property type="match status" value="1"/>
</dbReference>
<feature type="compositionally biased region" description="Low complexity" evidence="6">
    <location>
        <begin position="380"/>
        <end position="390"/>
    </location>
</feature>
<evidence type="ECO:0000313" key="9">
    <source>
        <dbReference type="Proteomes" id="UP001189624"/>
    </source>
</evidence>
<evidence type="ECO:0000256" key="2">
    <source>
        <dbReference type="ARBA" id="ARBA00023125"/>
    </source>
</evidence>
<dbReference type="Proteomes" id="UP001189624">
    <property type="component" value="Chromosome 6"/>
</dbReference>
<dbReference type="PRINTS" id="PR02028">
    <property type="entry name" value="CMYCBINDINGP"/>
</dbReference>
<dbReference type="Gramene" id="rna-AYBTSS11_LOCUS18587">
    <property type="protein sequence ID" value="CAJ1961179.1"/>
    <property type="gene ID" value="gene-AYBTSS11_LOCUS18587"/>
</dbReference>
<evidence type="ECO:0000256" key="1">
    <source>
        <dbReference type="ARBA" id="ARBA00023015"/>
    </source>
</evidence>
<evidence type="ECO:0000256" key="4">
    <source>
        <dbReference type="ARBA" id="ARBA00023242"/>
    </source>
</evidence>
<keyword evidence="1 5" id="KW-0805">Transcription regulation</keyword>
<dbReference type="GO" id="GO:0005634">
    <property type="term" value="C:nucleus"/>
    <property type="evidence" value="ECO:0007669"/>
    <property type="project" value="UniProtKB-SubCell"/>
</dbReference>
<evidence type="ECO:0000256" key="5">
    <source>
        <dbReference type="RuleBase" id="RU367031"/>
    </source>
</evidence>
<evidence type="ECO:0000256" key="3">
    <source>
        <dbReference type="ARBA" id="ARBA00023163"/>
    </source>
</evidence>
<proteinExistence type="predicted"/>
<gene>
    <name evidence="8" type="ORF">AYBTSS11_LOCUS18587</name>
</gene>
<dbReference type="InterPro" id="IPR039605">
    <property type="entry name" value="AHL"/>
</dbReference>
<dbReference type="GO" id="GO:0003680">
    <property type="term" value="F:minor groove of adenine-thymine-rich DNA binding"/>
    <property type="evidence" value="ECO:0007669"/>
    <property type="project" value="UniProtKB-UniRule"/>
</dbReference>
<feature type="region of interest" description="Disordered" evidence="6">
    <location>
        <begin position="269"/>
        <end position="321"/>
    </location>
</feature>
<dbReference type="AlphaFoldDB" id="A0AA86SVS9"/>
<feature type="compositionally biased region" description="Low complexity" evidence="6">
    <location>
        <begin position="356"/>
        <end position="369"/>
    </location>
</feature>
<sequence length="628" mass="68616">MMRYKEEKEAKKESFRKYLETSGAVDALTKVLVALYEQNDKPSSAVEFIQQKLSCPSISEYEKLQAEFSDLQIKYNELLAAHQKTCKENSYADYLTNPFNPFYFHANESPSQALIFPPLNGQNYHARARMKVGSLTPPLMTDPLYGVWERELGYLRLIKENFTIRGSNLEITNLGRAIAMPITPILLRFEEMKSSHALASVSKELTDSESPKDEFCLLLGLQSKFEVEDLMVPITMILGDTSDDEVCLVFDHVIELQLCEPWQHTHLSVPNMEPNDNQLTSFFHHHHPHPHHHHHHQPPPPPPAPATTASPTNGLLPNADGSHILYPHSVASAVSSQLEPAKRKRGRPRKYGTPEQALAAKKAASTLSQSFSADKKHHSSTFTSSSSFSSKKSHSFPLGNAGQGFTPHVIAVAAGEDVGQKIMLFMQQSRREMCILSASGSISNASLRQPATSGGNITYEGRFEIISLTGSYVRNELGTRTGGLSVCLSNTDGQIIGGGVGGPLKAAGPVQVIVGTFFIDNKKDSGTGPKVDASASKLPPPAVEPVSSLGFRQSVDSPSGNPIRGNDEHQAMGGTHFMIQQLGLQGTPPRSTDWGRPDPRNTGFELTGRTGHGAHQSPENGGYEQIPD</sequence>
<feature type="region of interest" description="Disordered" evidence="6">
    <location>
        <begin position="334"/>
        <end position="395"/>
    </location>
</feature>
<keyword evidence="4 5" id="KW-0539">Nucleus</keyword>
<dbReference type="SUPFAM" id="SSF117856">
    <property type="entry name" value="AF0104/ALDC/Ptd012-like"/>
    <property type="match status" value="1"/>
</dbReference>
<accession>A0AA86SVS9</accession>
<comment type="function">
    <text evidence="5">Transcription factor that specifically binds AT-rich DNA sequences related to the nuclear matrix attachment regions (MARs).</text>
</comment>
<comment type="subcellular location">
    <subcellularLocation>
        <location evidence="5">Nucleus</location>
    </subcellularLocation>
</comment>
<dbReference type="PANTHER" id="PTHR31500:SF68">
    <property type="entry name" value="AT-HOOK MOTIF NUCLEAR-LOCALIZED PROTEIN 14"/>
    <property type="match status" value="1"/>
</dbReference>
<keyword evidence="2 5" id="KW-0238">DNA-binding</keyword>
<feature type="region of interest" description="Disordered" evidence="6">
    <location>
        <begin position="584"/>
        <end position="628"/>
    </location>
</feature>
<dbReference type="CDD" id="cd11378">
    <property type="entry name" value="DUF296"/>
    <property type="match status" value="1"/>
</dbReference>
<organism evidence="8 9">
    <name type="scientific">Sphenostylis stenocarpa</name>
    <dbReference type="NCBI Taxonomy" id="92480"/>
    <lineage>
        <taxon>Eukaryota</taxon>
        <taxon>Viridiplantae</taxon>
        <taxon>Streptophyta</taxon>
        <taxon>Embryophyta</taxon>
        <taxon>Tracheophyta</taxon>
        <taxon>Spermatophyta</taxon>
        <taxon>Magnoliopsida</taxon>
        <taxon>eudicotyledons</taxon>
        <taxon>Gunneridae</taxon>
        <taxon>Pentapetalae</taxon>
        <taxon>rosids</taxon>
        <taxon>fabids</taxon>
        <taxon>Fabales</taxon>
        <taxon>Fabaceae</taxon>
        <taxon>Papilionoideae</taxon>
        <taxon>50 kb inversion clade</taxon>
        <taxon>NPAAA clade</taxon>
        <taxon>indigoferoid/millettioid clade</taxon>
        <taxon>Phaseoleae</taxon>
        <taxon>Sphenostylis</taxon>
    </lineage>
</organism>
<feature type="compositionally biased region" description="Basic residues" evidence="6">
    <location>
        <begin position="283"/>
        <end position="297"/>
    </location>
</feature>
<evidence type="ECO:0000259" key="7">
    <source>
        <dbReference type="PROSITE" id="PS51742"/>
    </source>
</evidence>
<keyword evidence="9" id="KW-1185">Reference proteome</keyword>
<dbReference type="PANTHER" id="PTHR31500">
    <property type="entry name" value="AT-HOOK MOTIF NUCLEAR-LOCALIZED PROTEIN 9"/>
    <property type="match status" value="1"/>
</dbReference>
<dbReference type="Pfam" id="PF03479">
    <property type="entry name" value="PCC"/>
    <property type="match status" value="1"/>
</dbReference>
<comment type="domain">
    <text evidence="5">The PPC domain mediates interactions between AHL proteins.</text>
</comment>
<dbReference type="PROSITE" id="PS51742">
    <property type="entry name" value="PPC"/>
    <property type="match status" value="1"/>
</dbReference>
<feature type="region of interest" description="Disordered" evidence="6">
    <location>
        <begin position="524"/>
        <end position="570"/>
    </location>
</feature>
<feature type="domain" description="PPC" evidence="7">
    <location>
        <begin position="401"/>
        <end position="541"/>
    </location>
</feature>
<evidence type="ECO:0000256" key="6">
    <source>
        <dbReference type="SAM" id="MobiDB-lite"/>
    </source>
</evidence>
<reference evidence="8" key="1">
    <citation type="submission" date="2023-10" db="EMBL/GenBank/DDBJ databases">
        <authorList>
            <person name="Domelevo Entfellner J.-B."/>
        </authorList>
    </citation>
    <scope>NUCLEOTIDE SEQUENCE</scope>
</reference>
<feature type="compositionally biased region" description="Polar residues" evidence="6">
    <location>
        <begin position="550"/>
        <end position="560"/>
    </location>
</feature>
<dbReference type="InterPro" id="IPR005175">
    <property type="entry name" value="PPC_dom"/>
</dbReference>
<name>A0AA86SVS9_9FABA</name>